<dbReference type="Pfam" id="PF01152">
    <property type="entry name" value="Bac_globin"/>
    <property type="match status" value="1"/>
</dbReference>
<keyword evidence="3" id="KW-0479">Metal-binding</keyword>
<name>A0ABX2N2S0_9SPHN</name>
<keyword evidence="6" id="KW-1185">Reference proteome</keyword>
<evidence type="ECO:0000256" key="1">
    <source>
        <dbReference type="ARBA" id="ARBA00022448"/>
    </source>
</evidence>
<reference evidence="5 6" key="1">
    <citation type="submission" date="2020-06" db="EMBL/GenBank/DDBJ databases">
        <authorList>
            <person name="Kim S.-J."/>
            <person name="Park S.-J."/>
        </authorList>
    </citation>
    <scope>NUCLEOTIDE SEQUENCE [LARGE SCALE GENOMIC DNA]</scope>
    <source>
        <strain evidence="5 6">SW-151</strain>
    </source>
</reference>
<keyword evidence="1" id="KW-0813">Transport</keyword>
<evidence type="ECO:0000313" key="5">
    <source>
        <dbReference type="EMBL" id="NVD27994.1"/>
    </source>
</evidence>
<evidence type="ECO:0000256" key="2">
    <source>
        <dbReference type="ARBA" id="ARBA00022617"/>
    </source>
</evidence>
<dbReference type="Gene3D" id="1.10.490.10">
    <property type="entry name" value="Globins"/>
    <property type="match status" value="1"/>
</dbReference>
<proteinExistence type="predicted"/>
<accession>A0ABX2N2S0</accession>
<evidence type="ECO:0000256" key="3">
    <source>
        <dbReference type="ARBA" id="ARBA00022723"/>
    </source>
</evidence>
<organism evidence="5 6">
    <name type="scientific">Parasphingorhabdus flavimaris</name>
    <dbReference type="NCBI Taxonomy" id="266812"/>
    <lineage>
        <taxon>Bacteria</taxon>
        <taxon>Pseudomonadati</taxon>
        <taxon>Pseudomonadota</taxon>
        <taxon>Alphaproteobacteria</taxon>
        <taxon>Sphingomonadales</taxon>
        <taxon>Sphingomonadaceae</taxon>
        <taxon>Parasphingorhabdus</taxon>
    </lineage>
</organism>
<dbReference type="CDD" id="cd00454">
    <property type="entry name" value="TrHb1_N"/>
    <property type="match status" value="1"/>
</dbReference>
<dbReference type="Proteomes" id="UP000652427">
    <property type="component" value="Unassembled WGS sequence"/>
</dbReference>
<gene>
    <name evidence="5" type="ORF">HUO14_08775</name>
</gene>
<comment type="caution">
    <text evidence="5">The sequence shown here is derived from an EMBL/GenBank/DDBJ whole genome shotgun (WGS) entry which is preliminary data.</text>
</comment>
<protein>
    <submittedName>
        <fullName evidence="5">Group 1 truncated hemoglobin</fullName>
    </submittedName>
</protein>
<sequence>MLLSLALALSVQDVPANAGPVGDPVTGELPVDPYQQDNANAGARPFKGDKMAKAFGGKDGIKRITDNLVVGITSDPRIEEIFKGQDIVRLRRTLFEQFCYILNAGCNYTGRDMRSAHKNLGTQMADLNALVEILQNVMDQENIAFTLQNRFLAKLAPMKDDVVDR</sequence>
<dbReference type="InterPro" id="IPR009050">
    <property type="entry name" value="Globin-like_sf"/>
</dbReference>
<keyword evidence="4" id="KW-0408">Iron</keyword>
<evidence type="ECO:0000256" key="4">
    <source>
        <dbReference type="ARBA" id="ARBA00023004"/>
    </source>
</evidence>
<dbReference type="EMBL" id="JABWMH010000002">
    <property type="protein sequence ID" value="NVD27994.1"/>
    <property type="molecule type" value="Genomic_DNA"/>
</dbReference>
<dbReference type="InterPro" id="IPR001486">
    <property type="entry name" value="Hemoglobin_trunc"/>
</dbReference>
<evidence type="ECO:0000313" key="6">
    <source>
        <dbReference type="Proteomes" id="UP000652427"/>
    </source>
</evidence>
<dbReference type="SUPFAM" id="SSF46458">
    <property type="entry name" value="Globin-like"/>
    <property type="match status" value="1"/>
</dbReference>
<dbReference type="InterPro" id="IPR012292">
    <property type="entry name" value="Globin/Proto"/>
</dbReference>
<keyword evidence="2" id="KW-0349">Heme</keyword>